<keyword evidence="5" id="KW-1185">Reference proteome</keyword>
<keyword evidence="2" id="KW-0227">DNA damage</keyword>
<sequence length="502" mass="55006">MNERYACVCVKEFPAQALLRLRPELRDRACVVMQGNPPLEQVCSLNNKARTLGLMRGMTKVEVETFPRVALLPRSTDEEAAAKAAILECAGVFSPRVEACGNESMFLCVIDIAGTDKLFGPADVLANNLLSHLRKLEIAACIAISSNFHAALAAAKGLTARKPVQVIPAGGHESDALAALPLSVLDMTPEQAETFTLWGIRTLGMLADLPEKELIARMGQPGMRLRRLARGEMPHLLEPVEPEFTLAERMELDSPIEALDALLFVANMMLEQLIVRANSRVLALASVTITLKLEGGATHARTVRPALPTNDRALWLKLLHLDLEAHPPQAAILAASLEAEPGNTSKVQLGLFSPQLPEASRLDVTLARIRAIVGEENVGRAVLKETHEMDAYSIEPFQLPSSKPATVSNSSSRSAVRRLRPAEEIFVTSNSQQPAAFVFRGTHYAVERAYGPWLSSGEWWKQSLWGCEQWDLIARAQDGAMLCCCVVRDVLRNQWQMAGLYD</sequence>
<dbReference type="RefSeq" id="WP_260794052.1">
    <property type="nucleotide sequence ID" value="NZ_CP093313.1"/>
</dbReference>
<dbReference type="InterPro" id="IPR001126">
    <property type="entry name" value="UmuC"/>
</dbReference>
<dbReference type="InterPro" id="IPR043502">
    <property type="entry name" value="DNA/RNA_pol_sf"/>
</dbReference>
<evidence type="ECO:0000313" key="4">
    <source>
        <dbReference type="EMBL" id="UWZ84546.1"/>
    </source>
</evidence>
<proteinExistence type="inferred from homology"/>
<dbReference type="InterPro" id="IPR043128">
    <property type="entry name" value="Rev_trsase/Diguanyl_cyclase"/>
</dbReference>
<dbReference type="KEGG" id="orp:MOP44_01100"/>
<name>A0A9J7BRZ9_9BACT</name>
<evidence type="ECO:0000259" key="3">
    <source>
        <dbReference type="Pfam" id="PF00817"/>
    </source>
</evidence>
<dbReference type="Pfam" id="PF00817">
    <property type="entry name" value="IMS"/>
    <property type="match status" value="1"/>
</dbReference>
<dbReference type="Gene3D" id="3.40.1170.60">
    <property type="match status" value="1"/>
</dbReference>
<dbReference type="GO" id="GO:0006281">
    <property type="term" value="P:DNA repair"/>
    <property type="evidence" value="ECO:0007669"/>
    <property type="project" value="InterPro"/>
</dbReference>
<gene>
    <name evidence="4" type="ORF">MOP44_01100</name>
</gene>
<dbReference type="Gene3D" id="3.30.70.270">
    <property type="match status" value="1"/>
</dbReference>
<evidence type="ECO:0000313" key="5">
    <source>
        <dbReference type="Proteomes" id="UP001059380"/>
    </source>
</evidence>
<evidence type="ECO:0000256" key="1">
    <source>
        <dbReference type="ARBA" id="ARBA00010945"/>
    </source>
</evidence>
<dbReference type="Proteomes" id="UP001059380">
    <property type="component" value="Chromosome"/>
</dbReference>
<evidence type="ECO:0000256" key="2">
    <source>
        <dbReference type="ARBA" id="ARBA00022763"/>
    </source>
</evidence>
<protein>
    <submittedName>
        <fullName evidence="4">DNA polymerase Y family protein</fullName>
    </submittedName>
</protein>
<dbReference type="EMBL" id="CP093313">
    <property type="protein sequence ID" value="UWZ84546.1"/>
    <property type="molecule type" value="Genomic_DNA"/>
</dbReference>
<dbReference type="CDD" id="cd03468">
    <property type="entry name" value="PolY_like"/>
    <property type="match status" value="1"/>
</dbReference>
<dbReference type="SUPFAM" id="SSF56672">
    <property type="entry name" value="DNA/RNA polymerases"/>
    <property type="match status" value="1"/>
</dbReference>
<dbReference type="AlphaFoldDB" id="A0A9J7BRZ9"/>
<accession>A0A9J7BRZ9</accession>
<dbReference type="InterPro" id="IPR050356">
    <property type="entry name" value="SulA_CellDiv_inhibitor"/>
</dbReference>
<organism evidence="4 5">
    <name type="scientific">Occallatibacter riparius</name>
    <dbReference type="NCBI Taxonomy" id="1002689"/>
    <lineage>
        <taxon>Bacteria</taxon>
        <taxon>Pseudomonadati</taxon>
        <taxon>Acidobacteriota</taxon>
        <taxon>Terriglobia</taxon>
        <taxon>Terriglobales</taxon>
        <taxon>Acidobacteriaceae</taxon>
        <taxon>Occallatibacter</taxon>
    </lineage>
</organism>
<reference evidence="4" key="1">
    <citation type="submission" date="2021-04" db="EMBL/GenBank/DDBJ databases">
        <title>Phylogenetic analysis of Acidobacteriaceae.</title>
        <authorList>
            <person name="Qiu L."/>
            <person name="Zhang Q."/>
        </authorList>
    </citation>
    <scope>NUCLEOTIDE SEQUENCE</scope>
    <source>
        <strain evidence="4">DSM 25168</strain>
    </source>
</reference>
<dbReference type="PANTHER" id="PTHR35369">
    <property type="entry name" value="BLR3025 PROTEIN-RELATED"/>
    <property type="match status" value="1"/>
</dbReference>
<feature type="domain" description="UmuC" evidence="3">
    <location>
        <begin position="10"/>
        <end position="155"/>
    </location>
</feature>
<comment type="similarity">
    <text evidence="1">Belongs to the DNA polymerase type-Y family.</text>
</comment>
<dbReference type="PANTHER" id="PTHR35369:SF2">
    <property type="entry name" value="BLR3025 PROTEIN"/>
    <property type="match status" value="1"/>
</dbReference>